<evidence type="ECO:0000313" key="2">
    <source>
        <dbReference type="Proteomes" id="UP000008782"/>
    </source>
</evidence>
<dbReference type="SUPFAM" id="SSF51735">
    <property type="entry name" value="NAD(P)-binding Rossmann-fold domains"/>
    <property type="match status" value="1"/>
</dbReference>
<dbReference type="HOGENOM" id="CLU_026673_0_1_1"/>
<dbReference type="STRING" id="645133.E3QID0"/>
<organism evidence="2">
    <name type="scientific">Colletotrichum graminicola (strain M1.001 / M2 / FGSC 10212)</name>
    <name type="common">Maize anthracnose fungus</name>
    <name type="synonym">Glomerella graminicola</name>
    <dbReference type="NCBI Taxonomy" id="645133"/>
    <lineage>
        <taxon>Eukaryota</taxon>
        <taxon>Fungi</taxon>
        <taxon>Dikarya</taxon>
        <taxon>Ascomycota</taxon>
        <taxon>Pezizomycotina</taxon>
        <taxon>Sordariomycetes</taxon>
        <taxon>Hypocreomycetidae</taxon>
        <taxon>Glomerellales</taxon>
        <taxon>Glomerellaceae</taxon>
        <taxon>Colletotrichum</taxon>
        <taxon>Colletotrichum graminicola species complex</taxon>
    </lineage>
</organism>
<dbReference type="RefSeq" id="XP_008094560.1">
    <property type="nucleotide sequence ID" value="XM_008096369.1"/>
</dbReference>
<dbReference type="VEuPathDB" id="FungiDB:GLRG_05684"/>
<dbReference type="GeneID" id="24411049"/>
<dbReference type="AlphaFoldDB" id="E3QID0"/>
<dbReference type="OrthoDB" id="5407715at2759"/>
<dbReference type="Proteomes" id="UP000008782">
    <property type="component" value="Unassembled WGS sequence"/>
</dbReference>
<dbReference type="EMBL" id="GG697350">
    <property type="protein sequence ID" value="EFQ30540.1"/>
    <property type="molecule type" value="Genomic_DNA"/>
</dbReference>
<keyword evidence="2" id="KW-1185">Reference proteome</keyword>
<gene>
    <name evidence="1" type="ORF">GLRG_05684</name>
</gene>
<reference evidence="2" key="1">
    <citation type="journal article" date="2012" name="Nat. Genet.">
        <title>Lifestyle transitions in plant pathogenic Colletotrichum fungi deciphered by genome and transcriptome analyses.</title>
        <authorList>
            <person name="O'Connell R.J."/>
            <person name="Thon M.R."/>
            <person name="Hacquard S."/>
            <person name="Amyotte S.G."/>
            <person name="Kleemann J."/>
            <person name="Torres M.F."/>
            <person name="Damm U."/>
            <person name="Buiate E.A."/>
            <person name="Epstein L."/>
            <person name="Alkan N."/>
            <person name="Altmueller J."/>
            <person name="Alvarado-Balderrama L."/>
            <person name="Bauser C.A."/>
            <person name="Becker C."/>
            <person name="Birren B.W."/>
            <person name="Chen Z."/>
            <person name="Choi J."/>
            <person name="Crouch J.A."/>
            <person name="Duvick J.P."/>
            <person name="Farman M.A."/>
            <person name="Gan P."/>
            <person name="Heiman D."/>
            <person name="Henrissat B."/>
            <person name="Howard R.J."/>
            <person name="Kabbage M."/>
            <person name="Koch C."/>
            <person name="Kracher B."/>
            <person name="Kubo Y."/>
            <person name="Law A.D."/>
            <person name="Lebrun M.-H."/>
            <person name="Lee Y.-H."/>
            <person name="Miyara I."/>
            <person name="Moore N."/>
            <person name="Neumann U."/>
            <person name="Nordstroem K."/>
            <person name="Panaccione D.G."/>
            <person name="Panstruga R."/>
            <person name="Place M."/>
            <person name="Proctor R.H."/>
            <person name="Prusky D."/>
            <person name="Rech G."/>
            <person name="Reinhardt R."/>
            <person name="Rollins J.A."/>
            <person name="Rounsley S."/>
            <person name="Schardl C.L."/>
            <person name="Schwartz D.C."/>
            <person name="Shenoy N."/>
            <person name="Shirasu K."/>
            <person name="Sikhakolli U.R."/>
            <person name="Stueber K."/>
            <person name="Sukno S.A."/>
            <person name="Sweigard J.A."/>
            <person name="Takano Y."/>
            <person name="Takahara H."/>
            <person name="Trail F."/>
            <person name="van der Does H.C."/>
            <person name="Voll L.M."/>
            <person name="Will I."/>
            <person name="Young S."/>
            <person name="Zeng Q."/>
            <person name="Zhang J."/>
            <person name="Zhou S."/>
            <person name="Dickman M.B."/>
            <person name="Schulze-Lefert P."/>
            <person name="Ver Loren van Themaat E."/>
            <person name="Ma L.-J."/>
            <person name="Vaillancourt L.J."/>
        </authorList>
    </citation>
    <scope>NUCLEOTIDE SEQUENCE [LARGE SCALE GENOMIC DNA]</scope>
    <source>
        <strain evidence="2">M1.001 / M2 / FGSC 10212</strain>
    </source>
</reference>
<protein>
    <submittedName>
        <fullName evidence="1">Alcohol dehydrogenase GroES domain-containing protein</fullName>
    </submittedName>
</protein>
<accession>E3QID0</accession>
<proteinExistence type="predicted"/>
<sequence length="245" mass="25989">MTRAKSCSKGYSPWARCKHLRRTFGLMAPGPSLSRPLSSPCIPSTRLLCGDQGVSPRDLVFFAQMVVPYGGLRDINLIAVEAVLISPANGKFGGAAVHVALAMGARVIAMGRNETVLGELRDLSPGRVETVKLSGSWETGLSEISKHGLVDVFLDLTPPTASNIDHIRAGLLSARAGGRMNLMGGVPEIPISPPAPPKTGVLKLGEKTGLRIQGAFKMEEFSKALEMAEKESSAGRSVVFTPNEE</sequence>
<dbReference type="InterPro" id="IPR036291">
    <property type="entry name" value="NAD(P)-bd_dom_sf"/>
</dbReference>
<dbReference type="Gene3D" id="3.40.50.720">
    <property type="entry name" value="NAD(P)-binding Rossmann-like Domain"/>
    <property type="match status" value="1"/>
</dbReference>
<dbReference type="eggNOG" id="KOG0023">
    <property type="taxonomic scope" value="Eukaryota"/>
</dbReference>
<name>E3QID0_COLGM</name>
<evidence type="ECO:0000313" key="1">
    <source>
        <dbReference type="EMBL" id="EFQ30540.1"/>
    </source>
</evidence>